<dbReference type="InterPro" id="IPR050260">
    <property type="entry name" value="FAD-bd_OxRdtase"/>
</dbReference>
<evidence type="ECO:0000256" key="1">
    <source>
        <dbReference type="ARBA" id="ARBA00001974"/>
    </source>
</evidence>
<dbReference type="RefSeq" id="WP_380011197.1">
    <property type="nucleotide sequence ID" value="NZ_JBHLYR010000044.1"/>
</dbReference>
<proteinExistence type="inferred from homology"/>
<dbReference type="SUPFAM" id="SSF51905">
    <property type="entry name" value="FAD/NAD(P)-binding domain"/>
    <property type="match status" value="1"/>
</dbReference>
<name>A0ABV6B2J8_9DEIO</name>
<dbReference type="SUPFAM" id="SSF55424">
    <property type="entry name" value="FAD/NAD-linked reductases, dimerisation (C-terminal) domain"/>
    <property type="match status" value="1"/>
</dbReference>
<dbReference type="Proteomes" id="UP001589733">
    <property type="component" value="Unassembled WGS sequence"/>
</dbReference>
<dbReference type="InterPro" id="IPR036188">
    <property type="entry name" value="FAD/NAD-bd_sf"/>
</dbReference>
<keyword evidence="6" id="KW-0676">Redox-active center</keyword>
<comment type="cofactor">
    <cofactor evidence="1">
        <name>FAD</name>
        <dbReference type="ChEBI" id="CHEBI:57692"/>
    </cofactor>
</comment>
<dbReference type="Pfam" id="PF07992">
    <property type="entry name" value="Pyr_redox_2"/>
    <property type="match status" value="1"/>
</dbReference>
<evidence type="ECO:0000256" key="2">
    <source>
        <dbReference type="ARBA" id="ARBA00009130"/>
    </source>
</evidence>
<keyword evidence="5" id="KW-0560">Oxidoreductase</keyword>
<evidence type="ECO:0000259" key="7">
    <source>
        <dbReference type="Pfam" id="PF02852"/>
    </source>
</evidence>
<feature type="domain" description="Pyridine nucleotide-disulphide oxidoreductase dimerisation" evidence="7">
    <location>
        <begin position="354"/>
        <end position="458"/>
    </location>
</feature>
<sequence length="476" mass="49742">MGATSAIEKTGRIVIIGGVAAGMSAASRAKRFDPGAEVVVFERGEYISYGACGLPYVIGGDVTADSAEGDDFERLVARTPEQMRGRGIGVRTNHEVTGLDAKAGTVTVLNRAAGRTSTEPFDRLLIATGVSAVRPDWAQTQSAQTPLGGVHVLRDIPDGQAIEASLQGANGKPPKRACIVGGGYIGLEMAEALHARGLSVILLEKGLEVAGRMLDKQLQRRVRAELEAKGIEVRCGTAVEGLTGTGHVTGVQTSGGLVRADLVIVAVGVKPNTALAKAAGARLGKTGAVAVNLRQETSAAGIYAAGDNTESLHRVTRRKVHIPLGLTANRMGRVAGVNMAGGDATFPGIVGTAIFKVFDLGVARTGLTQAEAEALGLKAVSVDVDSTDHAGYYNDSRPIHVRLTAEVGSGRLLGTQLVSPRHISVKRVDVVAALLHRRSTVQHLFDTDLAYAPPFSGVWDVLLVAADKLNRKIRET</sequence>
<dbReference type="PRINTS" id="PR00411">
    <property type="entry name" value="PNDRDTASEI"/>
</dbReference>
<gene>
    <name evidence="9" type="ORF">ACFFLM_14015</name>
</gene>
<organism evidence="9 10">
    <name type="scientific">Deinococcus oregonensis</name>
    <dbReference type="NCBI Taxonomy" id="1805970"/>
    <lineage>
        <taxon>Bacteria</taxon>
        <taxon>Thermotogati</taxon>
        <taxon>Deinococcota</taxon>
        <taxon>Deinococci</taxon>
        <taxon>Deinococcales</taxon>
        <taxon>Deinococcaceae</taxon>
        <taxon>Deinococcus</taxon>
    </lineage>
</organism>
<dbReference type="PANTHER" id="PTHR43429:SF1">
    <property type="entry name" value="NAD(P)H SULFUR OXIDOREDUCTASE (COA-DEPENDENT)"/>
    <property type="match status" value="1"/>
</dbReference>
<accession>A0ABV6B2J8</accession>
<reference evidence="9 10" key="1">
    <citation type="submission" date="2024-09" db="EMBL/GenBank/DDBJ databases">
        <authorList>
            <person name="Sun Q."/>
            <person name="Mori K."/>
        </authorList>
    </citation>
    <scope>NUCLEOTIDE SEQUENCE [LARGE SCALE GENOMIC DNA]</scope>
    <source>
        <strain evidence="9 10">JCM 13503</strain>
    </source>
</reference>
<evidence type="ECO:0000259" key="8">
    <source>
        <dbReference type="Pfam" id="PF07992"/>
    </source>
</evidence>
<evidence type="ECO:0000313" key="10">
    <source>
        <dbReference type="Proteomes" id="UP001589733"/>
    </source>
</evidence>
<evidence type="ECO:0000256" key="5">
    <source>
        <dbReference type="ARBA" id="ARBA00023002"/>
    </source>
</evidence>
<dbReference type="PRINTS" id="PR00368">
    <property type="entry name" value="FADPNR"/>
</dbReference>
<keyword evidence="10" id="KW-1185">Reference proteome</keyword>
<dbReference type="InterPro" id="IPR004099">
    <property type="entry name" value="Pyr_nucl-diS_OxRdtase_dimer"/>
</dbReference>
<comment type="similarity">
    <text evidence="2">Belongs to the class-III pyridine nucleotide-disulfide oxidoreductase family.</text>
</comment>
<feature type="domain" description="FAD/NAD(P)-binding" evidence="8">
    <location>
        <begin position="12"/>
        <end position="311"/>
    </location>
</feature>
<dbReference type="EMBL" id="JBHLYR010000044">
    <property type="protein sequence ID" value="MFB9993086.1"/>
    <property type="molecule type" value="Genomic_DNA"/>
</dbReference>
<dbReference type="Pfam" id="PF02852">
    <property type="entry name" value="Pyr_redox_dim"/>
    <property type="match status" value="1"/>
</dbReference>
<evidence type="ECO:0000313" key="9">
    <source>
        <dbReference type="EMBL" id="MFB9993086.1"/>
    </source>
</evidence>
<evidence type="ECO:0000256" key="3">
    <source>
        <dbReference type="ARBA" id="ARBA00022630"/>
    </source>
</evidence>
<dbReference type="InterPro" id="IPR016156">
    <property type="entry name" value="FAD/NAD-linked_Rdtase_dimer_sf"/>
</dbReference>
<protein>
    <submittedName>
        <fullName evidence="9">FAD-dependent oxidoreductase</fullName>
    </submittedName>
</protein>
<dbReference type="Gene3D" id="3.50.50.60">
    <property type="entry name" value="FAD/NAD(P)-binding domain"/>
    <property type="match status" value="2"/>
</dbReference>
<dbReference type="PANTHER" id="PTHR43429">
    <property type="entry name" value="PYRIDINE NUCLEOTIDE-DISULFIDE OXIDOREDUCTASE DOMAIN-CONTAINING"/>
    <property type="match status" value="1"/>
</dbReference>
<comment type="caution">
    <text evidence="9">The sequence shown here is derived from an EMBL/GenBank/DDBJ whole genome shotgun (WGS) entry which is preliminary data.</text>
</comment>
<evidence type="ECO:0000256" key="4">
    <source>
        <dbReference type="ARBA" id="ARBA00022827"/>
    </source>
</evidence>
<dbReference type="InterPro" id="IPR023753">
    <property type="entry name" value="FAD/NAD-binding_dom"/>
</dbReference>
<keyword evidence="3" id="KW-0285">Flavoprotein</keyword>
<keyword evidence="4" id="KW-0274">FAD</keyword>
<evidence type="ECO:0000256" key="6">
    <source>
        <dbReference type="ARBA" id="ARBA00023284"/>
    </source>
</evidence>